<evidence type="ECO:0000256" key="1">
    <source>
        <dbReference type="ARBA" id="ARBA00004831"/>
    </source>
</evidence>
<dbReference type="EMBL" id="BAABEO010000023">
    <property type="protein sequence ID" value="GAA3693860.1"/>
    <property type="molecule type" value="Genomic_DNA"/>
</dbReference>
<dbReference type="Proteomes" id="UP001500752">
    <property type="component" value="Unassembled WGS sequence"/>
</dbReference>
<proteinExistence type="inferred from homology"/>
<evidence type="ECO:0000256" key="4">
    <source>
        <dbReference type="ARBA" id="ARBA00023002"/>
    </source>
</evidence>
<dbReference type="InterPro" id="IPR002042">
    <property type="entry name" value="Uricase"/>
</dbReference>
<reference evidence="8" key="1">
    <citation type="journal article" date="2019" name="Int. J. Syst. Evol. Microbiol.">
        <title>The Global Catalogue of Microorganisms (GCM) 10K type strain sequencing project: providing services to taxonomists for standard genome sequencing and annotation.</title>
        <authorList>
            <consortium name="The Broad Institute Genomics Platform"/>
            <consortium name="The Broad Institute Genome Sequencing Center for Infectious Disease"/>
            <person name="Wu L."/>
            <person name="Ma J."/>
        </authorList>
    </citation>
    <scope>NUCLEOTIDE SEQUENCE [LARGE SCALE GENOMIC DNA]</scope>
    <source>
        <strain evidence="8">JCM 30742</strain>
    </source>
</reference>
<keyword evidence="8" id="KW-1185">Reference proteome</keyword>
<comment type="pathway">
    <text evidence="1 5">Purine metabolism; urate degradation; (S)-allantoin from urate: step 1/3.</text>
</comment>
<comment type="function">
    <text evidence="5 6">Catalyzes the oxidation of uric acid to 5-hydroxyisourate, which is further processed to form (S)-allantoin.</text>
</comment>
<gene>
    <name evidence="7" type="primary">pucL</name>
    <name evidence="7" type="ORF">GCM10023081_34000</name>
</gene>
<evidence type="ECO:0000256" key="2">
    <source>
        <dbReference type="ARBA" id="ARBA00009760"/>
    </source>
</evidence>
<evidence type="ECO:0000256" key="5">
    <source>
        <dbReference type="PIRNR" id="PIRNR000241"/>
    </source>
</evidence>
<dbReference type="EC" id="1.7.3.3" evidence="5 6"/>
<dbReference type="NCBIfam" id="TIGR03383">
    <property type="entry name" value="urate_oxi"/>
    <property type="match status" value="1"/>
</dbReference>
<comment type="caution">
    <text evidence="7">The sequence shown here is derived from an EMBL/GenBank/DDBJ whole genome shotgun (WGS) entry which is preliminary data.</text>
</comment>
<dbReference type="PANTHER" id="PTHR42874">
    <property type="entry name" value="URICASE"/>
    <property type="match status" value="1"/>
</dbReference>
<evidence type="ECO:0000313" key="8">
    <source>
        <dbReference type="Proteomes" id="UP001500752"/>
    </source>
</evidence>
<dbReference type="PRINTS" id="PR00093">
    <property type="entry name" value="URICASE"/>
</dbReference>
<dbReference type="PANTHER" id="PTHR42874:SF1">
    <property type="entry name" value="URICASE"/>
    <property type="match status" value="1"/>
</dbReference>
<dbReference type="Gene3D" id="3.10.270.10">
    <property type="entry name" value="Urate Oxidase"/>
    <property type="match status" value="1"/>
</dbReference>
<evidence type="ECO:0000256" key="3">
    <source>
        <dbReference type="ARBA" id="ARBA00022631"/>
    </source>
</evidence>
<evidence type="ECO:0000256" key="6">
    <source>
        <dbReference type="RuleBase" id="RU004455"/>
    </source>
</evidence>
<protein>
    <recommendedName>
        <fullName evidence="5 6">Uricase</fullName>
        <ecNumber evidence="5 6">1.7.3.3</ecNumber>
    </recommendedName>
    <alternativeName>
        <fullName evidence="5">Urate oxidase</fullName>
    </alternativeName>
</protein>
<keyword evidence="4 5" id="KW-0560">Oxidoreductase</keyword>
<dbReference type="PIRSF" id="PIRSF000241">
    <property type="entry name" value="Urate_oxidase"/>
    <property type="match status" value="1"/>
</dbReference>
<name>A0ABP7CTF2_9MICC</name>
<dbReference type="SUPFAM" id="SSF55620">
    <property type="entry name" value="Tetrahydrobiopterin biosynthesis enzymes-like"/>
    <property type="match status" value="2"/>
</dbReference>
<accession>A0ABP7CTF2</accession>
<organism evidence="7 8">
    <name type="scientific">Arthrobacter ginkgonis</name>
    <dbReference type="NCBI Taxonomy" id="1630594"/>
    <lineage>
        <taxon>Bacteria</taxon>
        <taxon>Bacillati</taxon>
        <taxon>Actinomycetota</taxon>
        <taxon>Actinomycetes</taxon>
        <taxon>Micrococcales</taxon>
        <taxon>Micrococcaceae</taxon>
        <taxon>Arthrobacter</taxon>
    </lineage>
</organism>
<dbReference type="RefSeq" id="WP_425548093.1">
    <property type="nucleotide sequence ID" value="NZ_BAABEO010000023.1"/>
</dbReference>
<dbReference type="Pfam" id="PF01014">
    <property type="entry name" value="Uricase"/>
    <property type="match status" value="2"/>
</dbReference>
<dbReference type="InterPro" id="IPR019842">
    <property type="entry name" value="Uricase_CS"/>
</dbReference>
<dbReference type="PROSITE" id="PS00366">
    <property type="entry name" value="URICASE"/>
    <property type="match status" value="1"/>
</dbReference>
<sequence>MEKILDGAGIMQKDTTIASGSVVLGANQYGKAEVRLVRIERDTPRHAITDLNVTSLLRGDYADCYRTGDNAHVLATDTQKNTIYAFAKERWSATAEEFLLTLGRHFVGTVPWAAGGRWDAEQFGWERITAGGSAHDHSFVRTGQEVRTAAVTIEDGVEHIVAGLKDLVVLKSTGSEFTGFPRDKYTTLPETTDRILATSVTARWRYVPAPAGEPAPAVDYDATFAAVKALLLETFADTHSLSLQQTIFAIGERILNELPQLAEIRFVMPNKHHYLADLSPFGLENPNEVFIAGDRPYGLMNTTVTRAGQAEAPAAWEFLGGFC</sequence>
<evidence type="ECO:0000313" key="7">
    <source>
        <dbReference type="EMBL" id="GAA3693860.1"/>
    </source>
</evidence>
<keyword evidence="3 5" id="KW-0659">Purine metabolism</keyword>
<comment type="similarity">
    <text evidence="2 5 6">Belongs to the uricase family.</text>
</comment>
<comment type="catalytic activity">
    <reaction evidence="5 6">
        <text>urate + O2 + H2O = 5-hydroxyisourate + H2O2</text>
        <dbReference type="Rhea" id="RHEA:21368"/>
        <dbReference type="ChEBI" id="CHEBI:15377"/>
        <dbReference type="ChEBI" id="CHEBI:15379"/>
        <dbReference type="ChEBI" id="CHEBI:16240"/>
        <dbReference type="ChEBI" id="CHEBI:17775"/>
        <dbReference type="ChEBI" id="CHEBI:18072"/>
        <dbReference type="EC" id="1.7.3.3"/>
    </reaction>
</comment>